<name>A0A540VXE0_9ACTN</name>
<comment type="caution">
    <text evidence="2">The sequence shown here is derived from an EMBL/GenBank/DDBJ whole genome shotgun (WGS) entry which is preliminary data.</text>
</comment>
<accession>A0A540VXE0</accession>
<dbReference type="Proteomes" id="UP000319103">
    <property type="component" value="Unassembled WGS sequence"/>
</dbReference>
<keyword evidence="3" id="KW-1185">Reference proteome</keyword>
<dbReference type="AlphaFoldDB" id="A0A540VXE0"/>
<dbReference type="EMBL" id="VIGB01000003">
    <property type="protein sequence ID" value="TQF01397.1"/>
    <property type="molecule type" value="Genomic_DNA"/>
</dbReference>
<feature type="compositionally biased region" description="Basic and acidic residues" evidence="1">
    <location>
        <begin position="8"/>
        <end position="37"/>
    </location>
</feature>
<evidence type="ECO:0000313" key="2">
    <source>
        <dbReference type="EMBL" id="TQF01397.1"/>
    </source>
</evidence>
<organism evidence="2 3">
    <name type="scientific">Kitasatospora acidiphila</name>
    <dbReference type="NCBI Taxonomy" id="2567942"/>
    <lineage>
        <taxon>Bacteria</taxon>
        <taxon>Bacillati</taxon>
        <taxon>Actinomycetota</taxon>
        <taxon>Actinomycetes</taxon>
        <taxon>Kitasatosporales</taxon>
        <taxon>Streptomycetaceae</taxon>
        <taxon>Kitasatospora</taxon>
    </lineage>
</organism>
<sequence length="87" mass="9015">MNATHATGDGDRVRRLPAEGIRVDDRREGEASPDTRRLAVHPGRPVSPADDFRMADGTPEPASTEYDVSGAGAGAGTAVSAEDGDKP</sequence>
<dbReference type="OrthoDB" id="174931at2"/>
<reference evidence="2 3" key="1">
    <citation type="submission" date="2019-06" db="EMBL/GenBank/DDBJ databases">
        <title>Description of Kitasatospora acidophila sp. nov. isolated from pine grove soil, and reclassification of Streptomyces novaecaesareae to Kitasatospora novaeceasareae comb. nov.</title>
        <authorList>
            <person name="Kim M.J."/>
        </authorList>
    </citation>
    <scope>NUCLEOTIDE SEQUENCE [LARGE SCALE GENOMIC DNA]</scope>
    <source>
        <strain evidence="2 3">MMS16-CNU292</strain>
    </source>
</reference>
<evidence type="ECO:0000256" key="1">
    <source>
        <dbReference type="SAM" id="MobiDB-lite"/>
    </source>
</evidence>
<proteinExistence type="predicted"/>
<evidence type="ECO:0000313" key="3">
    <source>
        <dbReference type="Proteomes" id="UP000319103"/>
    </source>
</evidence>
<gene>
    <name evidence="2" type="ORF">E6W39_03020</name>
</gene>
<dbReference type="RefSeq" id="WP_141632129.1">
    <property type="nucleotide sequence ID" value="NZ_VIGB01000003.1"/>
</dbReference>
<protein>
    <submittedName>
        <fullName evidence="2">Uncharacterized protein</fullName>
    </submittedName>
</protein>
<feature type="region of interest" description="Disordered" evidence="1">
    <location>
        <begin position="1"/>
        <end position="87"/>
    </location>
</feature>